<gene>
    <name evidence="2" type="ORF">D9756_002239</name>
</gene>
<accession>A0A8H5GCF5</accession>
<proteinExistence type="predicted"/>
<dbReference type="Proteomes" id="UP000559027">
    <property type="component" value="Unassembled WGS sequence"/>
</dbReference>
<keyword evidence="1" id="KW-0472">Membrane</keyword>
<evidence type="ECO:0000256" key="1">
    <source>
        <dbReference type="SAM" id="Phobius"/>
    </source>
</evidence>
<keyword evidence="3" id="KW-1185">Reference proteome</keyword>
<protein>
    <recommendedName>
        <fullName evidence="4">Integral membrane protein</fullName>
    </recommendedName>
</protein>
<feature type="transmembrane region" description="Helical" evidence="1">
    <location>
        <begin position="99"/>
        <end position="125"/>
    </location>
</feature>
<evidence type="ECO:0008006" key="4">
    <source>
        <dbReference type="Google" id="ProtNLM"/>
    </source>
</evidence>
<organism evidence="2 3">
    <name type="scientific">Leucocoprinus leucothites</name>
    <dbReference type="NCBI Taxonomy" id="201217"/>
    <lineage>
        <taxon>Eukaryota</taxon>
        <taxon>Fungi</taxon>
        <taxon>Dikarya</taxon>
        <taxon>Basidiomycota</taxon>
        <taxon>Agaricomycotina</taxon>
        <taxon>Agaricomycetes</taxon>
        <taxon>Agaricomycetidae</taxon>
        <taxon>Agaricales</taxon>
        <taxon>Agaricineae</taxon>
        <taxon>Agaricaceae</taxon>
        <taxon>Leucocoprinus</taxon>
    </lineage>
</organism>
<keyword evidence="1" id="KW-0812">Transmembrane</keyword>
<keyword evidence="1" id="KW-1133">Transmembrane helix</keyword>
<reference evidence="2 3" key="1">
    <citation type="journal article" date="2020" name="ISME J.">
        <title>Uncovering the hidden diversity of litter-decomposition mechanisms in mushroom-forming fungi.</title>
        <authorList>
            <person name="Floudas D."/>
            <person name="Bentzer J."/>
            <person name="Ahren D."/>
            <person name="Johansson T."/>
            <person name="Persson P."/>
            <person name="Tunlid A."/>
        </authorList>
    </citation>
    <scope>NUCLEOTIDE SEQUENCE [LARGE SCALE GENOMIC DNA]</scope>
    <source>
        <strain evidence="2 3">CBS 146.42</strain>
    </source>
</reference>
<evidence type="ECO:0000313" key="2">
    <source>
        <dbReference type="EMBL" id="KAF5362413.1"/>
    </source>
</evidence>
<name>A0A8H5GCF5_9AGAR</name>
<feature type="transmembrane region" description="Helical" evidence="1">
    <location>
        <begin position="24"/>
        <end position="47"/>
    </location>
</feature>
<dbReference type="OrthoDB" id="444631at2759"/>
<feature type="transmembrane region" description="Helical" evidence="1">
    <location>
        <begin position="146"/>
        <end position="171"/>
    </location>
</feature>
<dbReference type="EMBL" id="JAACJO010000002">
    <property type="protein sequence ID" value="KAF5362413.1"/>
    <property type="molecule type" value="Genomic_DNA"/>
</dbReference>
<feature type="transmembrane region" description="Helical" evidence="1">
    <location>
        <begin position="59"/>
        <end position="79"/>
    </location>
</feature>
<comment type="caution">
    <text evidence="2">The sequence shown here is derived from an EMBL/GenBank/DDBJ whole genome shotgun (WGS) entry which is preliminary data.</text>
</comment>
<dbReference type="AlphaFoldDB" id="A0A8H5GCF5"/>
<evidence type="ECO:0000313" key="3">
    <source>
        <dbReference type="Proteomes" id="UP000559027"/>
    </source>
</evidence>
<sequence>MCTLVVQLAAVFTDPGHDTGVLRYYLMATMFYASIWSARLSILFSIIRVTRTFRRTVPLLIISGIFLLTWLLLTAQLYWECEVQTAWKHLEIPQCHLSRAVAIFQIISDVIADSILLVVPVRLFMIIKEKKLRYRMIFIFAKADPIVIAAVIENSVSLIVCNVPVMATAFLKTRNSDSQDSNPPQTFPSEAVPCFHKGSASEAWSTDIGSTVLGSSVSKAEP</sequence>